<accession>A0A919A3Z9</accession>
<evidence type="ECO:0000313" key="2">
    <source>
        <dbReference type="EMBL" id="GHE84370.1"/>
    </source>
</evidence>
<gene>
    <name evidence="2" type="ORF">GCM10018785_60450</name>
</gene>
<name>A0A919A3Z9_9ACTN</name>
<sequence length="278" mass="28675">MTSERSRTAHSESADQLARRALDALRGAGGACVAAAHLDAVEDESDRPVALGAVRVLGADVLAPYVLTGQDIPAEERDALELALSALPPVRTPPAAPPAGPAPAWVTAWVTWGLVTAYTRLTPTDAPAAAAALPPGPARCDDTAPRRAAWPADGGRTTAEAAGTGAATREGLQEGWVTWSVRMGQLASLALPGLDGPVHDAARSSPLALARGATRAMLRRDFPTAARIARWLAWLHAEGVPLPLAPAPLTDHIGLHGGGGRTDLDTAIAHRLLSLKPV</sequence>
<feature type="region of interest" description="Disordered" evidence="1">
    <location>
        <begin position="129"/>
        <end position="169"/>
    </location>
</feature>
<keyword evidence="3" id="KW-1185">Reference proteome</keyword>
<dbReference type="AlphaFoldDB" id="A0A919A3Z9"/>
<dbReference type="Proteomes" id="UP000608024">
    <property type="component" value="Unassembled WGS sequence"/>
</dbReference>
<reference evidence="2" key="1">
    <citation type="journal article" date="2014" name="Int. J. Syst. Evol. Microbiol.">
        <title>Complete genome sequence of Corynebacterium casei LMG S-19264T (=DSM 44701T), isolated from a smear-ripened cheese.</title>
        <authorList>
            <consortium name="US DOE Joint Genome Institute (JGI-PGF)"/>
            <person name="Walter F."/>
            <person name="Albersmeier A."/>
            <person name="Kalinowski J."/>
            <person name="Ruckert C."/>
        </authorList>
    </citation>
    <scope>NUCLEOTIDE SEQUENCE</scope>
    <source>
        <strain evidence="2">JCM 4784</strain>
    </source>
</reference>
<dbReference type="EMBL" id="BNBT01000134">
    <property type="protein sequence ID" value="GHE84370.1"/>
    <property type="molecule type" value="Genomic_DNA"/>
</dbReference>
<reference evidence="2" key="2">
    <citation type="submission" date="2020-09" db="EMBL/GenBank/DDBJ databases">
        <authorList>
            <person name="Sun Q."/>
            <person name="Ohkuma M."/>
        </authorList>
    </citation>
    <scope>NUCLEOTIDE SEQUENCE</scope>
    <source>
        <strain evidence="2">JCM 4784</strain>
    </source>
</reference>
<proteinExistence type="predicted"/>
<protein>
    <submittedName>
        <fullName evidence="2">Uncharacterized protein</fullName>
    </submittedName>
</protein>
<feature type="compositionally biased region" description="Low complexity" evidence="1">
    <location>
        <begin position="154"/>
        <end position="169"/>
    </location>
</feature>
<evidence type="ECO:0000313" key="3">
    <source>
        <dbReference type="Proteomes" id="UP000608024"/>
    </source>
</evidence>
<organism evidence="2 3">
    <name type="scientific">Streptomyces longispororuber</name>
    <dbReference type="NCBI Taxonomy" id="68230"/>
    <lineage>
        <taxon>Bacteria</taxon>
        <taxon>Bacillati</taxon>
        <taxon>Actinomycetota</taxon>
        <taxon>Actinomycetes</taxon>
        <taxon>Kitasatosporales</taxon>
        <taxon>Streptomycetaceae</taxon>
        <taxon>Streptomyces</taxon>
    </lineage>
</organism>
<comment type="caution">
    <text evidence="2">The sequence shown here is derived from an EMBL/GenBank/DDBJ whole genome shotgun (WGS) entry which is preliminary data.</text>
</comment>
<evidence type="ECO:0000256" key="1">
    <source>
        <dbReference type="SAM" id="MobiDB-lite"/>
    </source>
</evidence>